<dbReference type="Proteomes" id="UP000243498">
    <property type="component" value="Unassembled WGS sequence"/>
</dbReference>
<feature type="signal peptide" evidence="6">
    <location>
        <begin position="1"/>
        <end position="15"/>
    </location>
</feature>
<comment type="caution">
    <text evidence="7">The sequence shown here is derived from an EMBL/GenBank/DDBJ whole genome shotgun (WGS) entry which is preliminary data.</text>
</comment>
<keyword evidence="8" id="KW-1185">Reference proteome</keyword>
<dbReference type="SMART" id="SM00075">
    <property type="entry name" value="HYDRO"/>
    <property type="match status" value="1"/>
</dbReference>
<feature type="chain" id="PRO_5012113665" description="Hydrophobin" evidence="6">
    <location>
        <begin position="16"/>
        <end position="111"/>
    </location>
</feature>
<keyword evidence="5" id="KW-0134">Cell wall</keyword>
<dbReference type="EMBL" id="AZHC01000015">
    <property type="protein sequence ID" value="OAA41803.1"/>
    <property type="molecule type" value="Genomic_DNA"/>
</dbReference>
<dbReference type="Pfam" id="PF01185">
    <property type="entry name" value="Hydrophobin"/>
    <property type="match status" value="1"/>
</dbReference>
<evidence type="ECO:0000313" key="8">
    <source>
        <dbReference type="Proteomes" id="UP000243498"/>
    </source>
</evidence>
<protein>
    <recommendedName>
        <fullName evidence="5">Hydrophobin</fullName>
    </recommendedName>
</protein>
<sequence>MFKTLIVALAAVAAAVPTWPHEGNNVGNNCGNGAEVHCCNSNTVKELTGGGLLNTVDAQNLLGQCNKLNVPVIDVVNAADILNNQCSQQVVCCNKVEQNGLVNVGCTPLNL</sequence>
<proteinExistence type="inferred from homology"/>
<dbReference type="GO" id="GO:0005199">
    <property type="term" value="F:structural constituent of cell wall"/>
    <property type="evidence" value="ECO:0007669"/>
    <property type="project" value="InterPro"/>
</dbReference>
<organism evidence="7 8">
    <name type="scientific">Metarhizium rileyi (strain RCEF 4871)</name>
    <name type="common">Nomuraea rileyi</name>
    <dbReference type="NCBI Taxonomy" id="1649241"/>
    <lineage>
        <taxon>Eukaryota</taxon>
        <taxon>Fungi</taxon>
        <taxon>Dikarya</taxon>
        <taxon>Ascomycota</taxon>
        <taxon>Pezizomycotina</taxon>
        <taxon>Sordariomycetes</taxon>
        <taxon>Hypocreomycetidae</taxon>
        <taxon>Hypocreales</taxon>
        <taxon>Clavicipitaceae</taxon>
        <taxon>Metarhizium</taxon>
    </lineage>
</organism>
<comment type="similarity">
    <text evidence="1 5">Belongs to the fungal hydrophobin family.</text>
</comment>
<dbReference type="InterPro" id="IPR019778">
    <property type="entry name" value="Class_I_Hydrophobin_CS"/>
</dbReference>
<keyword evidence="4 5" id="KW-1015">Disulfide bond</keyword>
<dbReference type="CDD" id="cd23507">
    <property type="entry name" value="hydrophobin_I"/>
    <property type="match status" value="1"/>
</dbReference>
<dbReference type="AlphaFoldDB" id="A0A162JGP3"/>
<dbReference type="OrthoDB" id="4225815at2759"/>
<dbReference type="PROSITE" id="PS00956">
    <property type="entry name" value="HYDROPHOBIN"/>
    <property type="match status" value="1"/>
</dbReference>
<evidence type="ECO:0000256" key="5">
    <source>
        <dbReference type="RuleBase" id="RU365009"/>
    </source>
</evidence>
<evidence type="ECO:0000256" key="3">
    <source>
        <dbReference type="ARBA" id="ARBA00022729"/>
    </source>
</evidence>
<dbReference type="InterPro" id="IPR001338">
    <property type="entry name" value="Class_I_Hydrophobin"/>
</dbReference>
<evidence type="ECO:0000313" key="7">
    <source>
        <dbReference type="EMBL" id="OAA41803.1"/>
    </source>
</evidence>
<keyword evidence="2 5" id="KW-0964">Secreted</keyword>
<accession>A0A162JGP3</accession>
<keyword evidence="3 5" id="KW-0732">Signal</keyword>
<gene>
    <name evidence="7" type="ORF">NOR_05311</name>
</gene>
<evidence type="ECO:0000256" key="6">
    <source>
        <dbReference type="SAM" id="SignalP"/>
    </source>
</evidence>
<dbReference type="GO" id="GO:0009277">
    <property type="term" value="C:fungal-type cell wall"/>
    <property type="evidence" value="ECO:0007669"/>
    <property type="project" value="InterPro"/>
</dbReference>
<evidence type="ECO:0000256" key="1">
    <source>
        <dbReference type="ARBA" id="ARBA00010446"/>
    </source>
</evidence>
<evidence type="ECO:0000256" key="2">
    <source>
        <dbReference type="ARBA" id="ARBA00022525"/>
    </source>
</evidence>
<name>A0A162JGP3_METRR</name>
<evidence type="ECO:0000256" key="4">
    <source>
        <dbReference type="ARBA" id="ARBA00023157"/>
    </source>
</evidence>
<reference evidence="7 8" key="1">
    <citation type="journal article" date="2016" name="Genome Biol. Evol.">
        <title>Divergent and convergent evolution of fungal pathogenicity.</title>
        <authorList>
            <person name="Shang Y."/>
            <person name="Xiao G."/>
            <person name="Zheng P."/>
            <person name="Cen K."/>
            <person name="Zhan S."/>
            <person name="Wang C."/>
        </authorList>
    </citation>
    <scope>NUCLEOTIDE SEQUENCE [LARGE SCALE GENOMIC DNA]</scope>
    <source>
        <strain evidence="7 8">RCEF 4871</strain>
    </source>
</reference>
<comment type="subcellular location">
    <subcellularLocation>
        <location evidence="5">Secreted</location>
        <location evidence="5">Cell wall</location>
    </subcellularLocation>
</comment>
<dbReference type="OMA" id="AEVYCCN"/>